<accession>A0ABW7SU88</accession>
<keyword evidence="2" id="KW-1185">Reference proteome</keyword>
<dbReference type="Proteomes" id="UP001611075">
    <property type="component" value="Unassembled WGS sequence"/>
</dbReference>
<sequence length="100" mass="10134">MRLDIRRLWRAARRRADGWVADGDPGALAEADAGGGGRVLNLGVGTGVGGGVVVDAAEGAPALFGPFEIGHVITDPGGPRSAQAVALPCGDRAGVRGHRW</sequence>
<dbReference type="InterPro" id="IPR043129">
    <property type="entry name" value="ATPase_NBD"/>
</dbReference>
<protein>
    <submittedName>
        <fullName evidence="1">Uncharacterized protein</fullName>
    </submittedName>
</protein>
<comment type="caution">
    <text evidence="1">The sequence shown here is derived from an EMBL/GenBank/DDBJ whole genome shotgun (WGS) entry which is preliminary data.</text>
</comment>
<dbReference type="Gene3D" id="3.30.420.40">
    <property type="match status" value="2"/>
</dbReference>
<evidence type="ECO:0000313" key="2">
    <source>
        <dbReference type="Proteomes" id="UP001611075"/>
    </source>
</evidence>
<reference evidence="1 2" key="1">
    <citation type="submission" date="2024-10" db="EMBL/GenBank/DDBJ databases">
        <title>The Natural Products Discovery Center: Release of the First 8490 Sequenced Strains for Exploring Actinobacteria Biosynthetic Diversity.</title>
        <authorList>
            <person name="Kalkreuter E."/>
            <person name="Kautsar S.A."/>
            <person name="Yang D."/>
            <person name="Bader C.D."/>
            <person name="Teijaro C.N."/>
            <person name="Fluegel L."/>
            <person name="Davis C.M."/>
            <person name="Simpson J.R."/>
            <person name="Lauterbach L."/>
            <person name="Steele A.D."/>
            <person name="Gui C."/>
            <person name="Meng S."/>
            <person name="Li G."/>
            <person name="Viehrig K."/>
            <person name="Ye F."/>
            <person name="Su P."/>
            <person name="Kiefer A.F."/>
            <person name="Nichols A."/>
            <person name="Cepeda A.J."/>
            <person name="Yan W."/>
            <person name="Fan B."/>
            <person name="Jiang Y."/>
            <person name="Adhikari A."/>
            <person name="Zheng C.-J."/>
            <person name="Schuster L."/>
            <person name="Cowan T.M."/>
            <person name="Smanski M.J."/>
            <person name="Chevrette M.G."/>
            <person name="De Carvalho L.P.S."/>
            <person name="Shen B."/>
        </authorList>
    </citation>
    <scope>NUCLEOTIDE SEQUENCE [LARGE SCALE GENOMIC DNA]</scope>
    <source>
        <strain evidence="1 2">NPDC021253</strain>
    </source>
</reference>
<evidence type="ECO:0000313" key="1">
    <source>
        <dbReference type="EMBL" id="MFI0797241.1"/>
    </source>
</evidence>
<organism evidence="1 2">
    <name type="scientific">Micromonospora rubida</name>
    <dbReference type="NCBI Taxonomy" id="2697657"/>
    <lineage>
        <taxon>Bacteria</taxon>
        <taxon>Bacillati</taxon>
        <taxon>Actinomycetota</taxon>
        <taxon>Actinomycetes</taxon>
        <taxon>Micromonosporales</taxon>
        <taxon>Micromonosporaceae</taxon>
        <taxon>Micromonospora</taxon>
    </lineage>
</organism>
<dbReference type="SUPFAM" id="SSF53067">
    <property type="entry name" value="Actin-like ATPase domain"/>
    <property type="match status" value="1"/>
</dbReference>
<dbReference type="EMBL" id="JBIRPU010000060">
    <property type="protein sequence ID" value="MFI0797241.1"/>
    <property type="molecule type" value="Genomic_DNA"/>
</dbReference>
<proteinExistence type="predicted"/>
<gene>
    <name evidence="1" type="ORF">ACH4OY_31885</name>
</gene>
<dbReference type="RefSeq" id="WP_396686057.1">
    <property type="nucleotide sequence ID" value="NZ_JBIRPU010000060.1"/>
</dbReference>
<name>A0ABW7SU88_9ACTN</name>